<name>A0A0D6JPL8_9EURY</name>
<proteinExistence type="predicted"/>
<accession>A0A0D6JPL8</accession>
<evidence type="ECO:0000256" key="1">
    <source>
        <dbReference type="SAM" id="MobiDB-lite"/>
    </source>
</evidence>
<evidence type="ECO:0000313" key="2">
    <source>
        <dbReference type="EMBL" id="CQR49842.1"/>
    </source>
</evidence>
<feature type="region of interest" description="Disordered" evidence="1">
    <location>
        <begin position="1"/>
        <end position="36"/>
    </location>
</feature>
<gene>
    <name evidence="2" type="ORF">BN996_01318</name>
</gene>
<dbReference type="AlphaFoldDB" id="A0A0D6JPL8"/>
<reference evidence="3" key="1">
    <citation type="submission" date="2015-03" db="EMBL/GenBank/DDBJ databases">
        <authorList>
            <person name="Urmite Genomes"/>
        </authorList>
    </citation>
    <scope>NUCLEOTIDE SEQUENCE [LARGE SCALE GENOMIC DNA]</scope>
    <source>
        <strain evidence="3">Arc-Hr</strain>
    </source>
</reference>
<organism evidence="2 3">
    <name type="scientific">Haloferax massiliensis</name>
    <dbReference type="NCBI Taxonomy" id="1476858"/>
    <lineage>
        <taxon>Archaea</taxon>
        <taxon>Methanobacteriati</taxon>
        <taxon>Methanobacteriota</taxon>
        <taxon>Stenosarchaea group</taxon>
        <taxon>Halobacteria</taxon>
        <taxon>Halobacteriales</taxon>
        <taxon>Haloferacaceae</taxon>
        <taxon>Haloferax</taxon>
    </lineage>
</organism>
<dbReference type="EMBL" id="CSTE01000002">
    <property type="protein sequence ID" value="CQR49842.1"/>
    <property type="molecule type" value="Genomic_DNA"/>
</dbReference>
<sequence>MRCDERSCRGSRKVPEKRGGDAGERPDDGDEPRHYLLDSDDYRRDLVPVFSEAVPVASAVRAELDESCLDGEHGAFGEDGIERCADALATVDALDPERPDDGTRVFSLDRDGEDALFALLDAATTMVGENFVFRLALLDERGDELLVTIPHESMLWGESPPLPEAAVASIRDLLADRVGLFAASTVHERWETDDHAYRFETTAIVQSTLDGWRSRTHCSALSARRLDVVDGTTLVFDTPTGEKVVPCVTPERAERVANTVRSLRRRYDGTRL</sequence>
<protein>
    <submittedName>
        <fullName evidence="2">Uncharacterized protein</fullName>
    </submittedName>
</protein>
<keyword evidence="3" id="KW-1185">Reference proteome</keyword>
<dbReference type="Proteomes" id="UP000198902">
    <property type="component" value="Unassembled WGS sequence"/>
</dbReference>
<evidence type="ECO:0000313" key="3">
    <source>
        <dbReference type="Proteomes" id="UP000198902"/>
    </source>
</evidence>